<comment type="caution">
    <text evidence="3">The sequence shown here is derived from an EMBL/GenBank/DDBJ whole genome shotgun (WGS) entry which is preliminary data.</text>
</comment>
<proteinExistence type="predicted"/>
<dbReference type="Proteomes" id="UP000698800">
    <property type="component" value="Unassembled WGS sequence"/>
</dbReference>
<keyword evidence="2" id="KW-0812">Transmembrane</keyword>
<feature type="transmembrane region" description="Helical" evidence="2">
    <location>
        <begin position="60"/>
        <end position="82"/>
    </location>
</feature>
<feature type="transmembrane region" description="Helical" evidence="2">
    <location>
        <begin position="89"/>
        <end position="112"/>
    </location>
</feature>
<feature type="region of interest" description="Disordered" evidence="1">
    <location>
        <begin position="1"/>
        <end position="40"/>
    </location>
</feature>
<sequence length="447" mass="50131">MFRTSDTDPSEPELGRSESECDDSFSSLSPTPSLSVSDSWFPEPVTPRRWKPLWQDATKLAASLTVCSVRLIVFVLECSMLWLKRPLGFLFITCIVATVMTFCANDLTMGFASQPAVLEQAICALSPTLYLPSRCVKTTGLDVTDFESADQARERLKDIVNSAGISTRIGALMMRSEDVARDLGMEVRVSLLTSKRELEEKLVLYANGAGKLAEELLDFGHNIDAMLRDVIEIDEAAQRSLRRIRKSQKQRWKLLNNLWRVTSRLYNPAAEEETNAHELFDWVVSSMIEKIDPVAADAKRLLADMLALRGIFGDIKLIAKEERRGGTGVMPERGALATLLEWLSGEGKVVRANYEEDIELLSALGDSANTAVRVTRSSAVMLGGILEELRNVRDAHRLPGKGFPLRDYITLIKRRIARLELSRRRFEGRGYFEAALPTDESIWEEEI</sequence>
<keyword evidence="2" id="KW-0472">Membrane</keyword>
<dbReference type="EMBL" id="JAGHQL010000074">
    <property type="protein sequence ID" value="KAH0541579.1"/>
    <property type="molecule type" value="Genomic_DNA"/>
</dbReference>
<evidence type="ECO:0000313" key="4">
    <source>
        <dbReference type="Proteomes" id="UP000698800"/>
    </source>
</evidence>
<accession>A0A9P8I691</accession>
<reference evidence="3" key="1">
    <citation type="submission" date="2021-03" db="EMBL/GenBank/DDBJ databases">
        <title>Comparative genomics and phylogenomic investigation of the class Geoglossomycetes provide insights into ecological specialization and systematics.</title>
        <authorList>
            <person name="Melie T."/>
            <person name="Pirro S."/>
            <person name="Miller A.N."/>
            <person name="Quandt A."/>
        </authorList>
    </citation>
    <scope>NUCLEOTIDE SEQUENCE</scope>
    <source>
        <strain evidence="3">GBOQ0MN5Z8</strain>
    </source>
</reference>
<organism evidence="3 4">
    <name type="scientific">Glutinoglossum americanum</name>
    <dbReference type="NCBI Taxonomy" id="1670608"/>
    <lineage>
        <taxon>Eukaryota</taxon>
        <taxon>Fungi</taxon>
        <taxon>Dikarya</taxon>
        <taxon>Ascomycota</taxon>
        <taxon>Pezizomycotina</taxon>
        <taxon>Geoglossomycetes</taxon>
        <taxon>Geoglossales</taxon>
        <taxon>Geoglossaceae</taxon>
        <taxon>Glutinoglossum</taxon>
    </lineage>
</organism>
<name>A0A9P8I691_9PEZI</name>
<evidence type="ECO:0000256" key="2">
    <source>
        <dbReference type="SAM" id="Phobius"/>
    </source>
</evidence>
<evidence type="ECO:0000256" key="1">
    <source>
        <dbReference type="SAM" id="MobiDB-lite"/>
    </source>
</evidence>
<protein>
    <submittedName>
        <fullName evidence="3">Uncharacterized protein</fullName>
    </submittedName>
</protein>
<keyword evidence="4" id="KW-1185">Reference proteome</keyword>
<evidence type="ECO:0000313" key="3">
    <source>
        <dbReference type="EMBL" id="KAH0541579.1"/>
    </source>
</evidence>
<gene>
    <name evidence="3" type="ORF">FGG08_003927</name>
</gene>
<keyword evidence="2" id="KW-1133">Transmembrane helix</keyword>
<dbReference type="AlphaFoldDB" id="A0A9P8I691"/>
<feature type="compositionally biased region" description="Low complexity" evidence="1">
    <location>
        <begin position="24"/>
        <end position="39"/>
    </location>
</feature>